<dbReference type="EMBL" id="KI396602">
    <property type="protein sequence ID" value="ERM97152.1"/>
    <property type="molecule type" value="Genomic_DNA"/>
</dbReference>
<dbReference type="AlphaFoldDB" id="W1NMP9"/>
<dbReference type="Proteomes" id="UP000017836">
    <property type="component" value="Unassembled WGS sequence"/>
</dbReference>
<accession>W1NMP9</accession>
<sequence>MAVSMIREKIQRHRTSDWSFLSHDPFSLDHLCPREVGGDRYSCTILVKFLDRLRAGDDGFLPLLYILSSI</sequence>
<evidence type="ECO:0000313" key="1">
    <source>
        <dbReference type="EMBL" id="ERM97152.1"/>
    </source>
</evidence>
<protein>
    <submittedName>
        <fullName evidence="1">Uncharacterized protein</fullName>
    </submittedName>
</protein>
<dbReference type="HOGENOM" id="CLU_2761190_0_0_1"/>
<proteinExistence type="predicted"/>
<organism evidence="1 2">
    <name type="scientific">Amborella trichopoda</name>
    <dbReference type="NCBI Taxonomy" id="13333"/>
    <lineage>
        <taxon>Eukaryota</taxon>
        <taxon>Viridiplantae</taxon>
        <taxon>Streptophyta</taxon>
        <taxon>Embryophyta</taxon>
        <taxon>Tracheophyta</taxon>
        <taxon>Spermatophyta</taxon>
        <taxon>Magnoliopsida</taxon>
        <taxon>Amborellales</taxon>
        <taxon>Amborellaceae</taxon>
        <taxon>Amborella</taxon>
    </lineage>
</organism>
<keyword evidence="2" id="KW-1185">Reference proteome</keyword>
<evidence type="ECO:0000313" key="2">
    <source>
        <dbReference type="Proteomes" id="UP000017836"/>
    </source>
</evidence>
<name>W1NMP9_AMBTC</name>
<reference evidence="2" key="1">
    <citation type="journal article" date="2013" name="Science">
        <title>The Amborella genome and the evolution of flowering plants.</title>
        <authorList>
            <consortium name="Amborella Genome Project"/>
        </authorList>
    </citation>
    <scope>NUCLEOTIDE SEQUENCE [LARGE SCALE GENOMIC DNA]</scope>
</reference>
<gene>
    <name evidence="1" type="ORF">AMTR_s00126p00119860</name>
</gene>
<dbReference type="Gramene" id="ERM97152">
    <property type="protein sequence ID" value="ERM97152"/>
    <property type="gene ID" value="AMTR_s00126p00119860"/>
</dbReference>